<dbReference type="GO" id="GO:0003700">
    <property type="term" value="F:DNA-binding transcription factor activity"/>
    <property type="evidence" value="ECO:0007669"/>
    <property type="project" value="InterPro"/>
</dbReference>
<evidence type="ECO:0000313" key="3">
    <source>
        <dbReference type="EMBL" id="PGH14915.1"/>
    </source>
</evidence>
<dbReference type="PANTHER" id="PTHR46910:SF36">
    <property type="entry name" value="TRANSCRIPTION FACTOR"/>
    <property type="match status" value="1"/>
</dbReference>
<proteinExistence type="predicted"/>
<accession>A0A2B7Y143</accession>
<dbReference type="EMBL" id="PDNB01000030">
    <property type="protein sequence ID" value="PGH14915.1"/>
    <property type="molecule type" value="Genomic_DNA"/>
</dbReference>
<feature type="region of interest" description="Disordered" evidence="2">
    <location>
        <begin position="1"/>
        <end position="32"/>
    </location>
</feature>
<reference evidence="3 4" key="1">
    <citation type="submission" date="2017-10" db="EMBL/GenBank/DDBJ databases">
        <title>Comparative genomics in systemic dimorphic fungi from Ajellomycetaceae.</title>
        <authorList>
            <person name="Munoz J.F."/>
            <person name="Mcewen J.G."/>
            <person name="Clay O.K."/>
            <person name="Cuomo C.A."/>
        </authorList>
    </citation>
    <scope>NUCLEOTIDE SEQUENCE [LARGE SCALE GENOMIC DNA]</scope>
    <source>
        <strain evidence="3 4">UAMH5409</strain>
    </source>
</reference>
<feature type="region of interest" description="Disordered" evidence="2">
    <location>
        <begin position="503"/>
        <end position="552"/>
    </location>
</feature>
<dbReference type="OrthoDB" id="39175at2759"/>
<comment type="caution">
    <text evidence="3">The sequence shown here is derived from an EMBL/GenBank/DDBJ whole genome shotgun (WGS) entry which is preliminary data.</text>
</comment>
<evidence type="ECO:0000313" key="4">
    <source>
        <dbReference type="Proteomes" id="UP000223968"/>
    </source>
</evidence>
<dbReference type="CDD" id="cd12148">
    <property type="entry name" value="fungal_TF_MHR"/>
    <property type="match status" value="1"/>
</dbReference>
<dbReference type="PANTHER" id="PTHR46910">
    <property type="entry name" value="TRANSCRIPTION FACTOR PDR1"/>
    <property type="match status" value="1"/>
</dbReference>
<dbReference type="InterPro" id="IPR050987">
    <property type="entry name" value="AtrR-like"/>
</dbReference>
<dbReference type="AlphaFoldDB" id="A0A2B7Y143"/>
<sequence>MRQPTPTSDITKSHAVAPLESTTRQKDARHGTNLSANSELFVYSMVNGAKNDIENLKVTGRFMSPGSPEAVRPAVERALTDLNSALGTLRERMPGSDFDPAGAPESTVSLDDLERHIETVRYIPFSPFEPLLDAHILKALPRLLASPYVQVDPAVKVVYYCAIFFGQSCGTPVEQSTTPQTYYKCIVMARDWLRSATGTEMDVLAAMMTSWLAINNFDYHLSWRFHREACRFSGIIGLHLVDKSLSSGREDEETKEEKRRIYWYLAQTDLMFRLWYDKPPALEGPILDVRAPSVIRPTNARQLTASETVLQAVWTRAVVIILEYYDSRKTDGPIRSEGNEGRVDSCCTQIEDLLIDWDLLNVVRSMASDDLMTWFFAETVIACYSFIVFMRRKASSTGHSVHPQAVHASRVIISIIIDFSGPTVSFSGAHRVFNLLFVTFYPFCAFFTLYQKIITTPSLEECERDILSLEAVVREMARLTSMRSDFLPITNVMDALNKVSRAIHGGQQKDSEPADLLQPEPRESMNQSARVNRPPQALQAGNSKFPASDTQQLSTANDKSFFGLPFEMRSDVGLSSFGNSATAALHNQNEPGGLNGPVDFVRAIEEEFAWRNWHDNWWGMDGLGDIPTLGTGDDVPGASQEM</sequence>
<keyword evidence="4" id="KW-1185">Reference proteome</keyword>
<name>A0A2B7Y143_9EURO</name>
<keyword evidence="1" id="KW-0539">Nucleus</keyword>
<evidence type="ECO:0000256" key="1">
    <source>
        <dbReference type="ARBA" id="ARBA00023242"/>
    </source>
</evidence>
<dbReference type="Proteomes" id="UP000223968">
    <property type="component" value="Unassembled WGS sequence"/>
</dbReference>
<protein>
    <recommendedName>
        <fullName evidence="5">Transcription factor domain-containing protein</fullName>
    </recommendedName>
</protein>
<feature type="compositionally biased region" description="Polar residues" evidence="2">
    <location>
        <begin position="1"/>
        <end position="10"/>
    </location>
</feature>
<evidence type="ECO:0000256" key="2">
    <source>
        <dbReference type="SAM" id="MobiDB-lite"/>
    </source>
</evidence>
<gene>
    <name evidence="3" type="ORF">AJ79_02778</name>
</gene>
<evidence type="ECO:0008006" key="5">
    <source>
        <dbReference type="Google" id="ProtNLM"/>
    </source>
</evidence>
<organism evidence="3 4">
    <name type="scientific">Helicocarpus griseus UAMH5409</name>
    <dbReference type="NCBI Taxonomy" id="1447875"/>
    <lineage>
        <taxon>Eukaryota</taxon>
        <taxon>Fungi</taxon>
        <taxon>Dikarya</taxon>
        <taxon>Ascomycota</taxon>
        <taxon>Pezizomycotina</taxon>
        <taxon>Eurotiomycetes</taxon>
        <taxon>Eurotiomycetidae</taxon>
        <taxon>Onygenales</taxon>
        <taxon>Ajellomycetaceae</taxon>
        <taxon>Helicocarpus</taxon>
    </lineage>
</organism>